<evidence type="ECO:0000313" key="3">
    <source>
        <dbReference type="Proteomes" id="UP000216363"/>
    </source>
</evidence>
<protein>
    <submittedName>
        <fullName evidence="2">Uncharacterized protein</fullName>
    </submittedName>
</protein>
<sequence>MQLARGIRSGCWITGLAVGLLAYLILLQGLASAYAKTVMIISPSAPVFVICAPSGNKYSSPDNPLGFLGKDCCAALCKSAASSGPTVPPVWLDLLALIPHGSPGERMQPLEKGDPPDILVVPSLGARAPPSFFI</sequence>
<dbReference type="EMBL" id="NNRN01000044">
    <property type="protein sequence ID" value="OYR30368.1"/>
    <property type="molecule type" value="Genomic_DNA"/>
</dbReference>
<organism evidence="2 3">
    <name type="scientific">Brucella lupini</name>
    <dbReference type="NCBI Taxonomy" id="255457"/>
    <lineage>
        <taxon>Bacteria</taxon>
        <taxon>Pseudomonadati</taxon>
        <taxon>Pseudomonadota</taxon>
        <taxon>Alphaproteobacteria</taxon>
        <taxon>Hyphomicrobiales</taxon>
        <taxon>Brucellaceae</taxon>
        <taxon>Brucella/Ochrobactrum group</taxon>
        <taxon>Brucella</taxon>
    </lineage>
</organism>
<dbReference type="EMBL" id="WBWF01000004">
    <property type="protein sequence ID" value="KAB2704465.1"/>
    <property type="molecule type" value="Genomic_DNA"/>
</dbReference>
<accession>A0A256GTP5</accession>
<name>A0A256GTP5_9HYPH</name>
<evidence type="ECO:0000313" key="2">
    <source>
        <dbReference type="EMBL" id="OYR30368.1"/>
    </source>
</evidence>
<dbReference type="AlphaFoldDB" id="A0A256GTP5"/>
<reference evidence="1 4" key="2">
    <citation type="submission" date="2019-09" db="EMBL/GenBank/DDBJ databases">
        <title>Taxonomic organization of the family Brucellaceae based on a phylogenomic approach.</title>
        <authorList>
            <person name="Leclercq S."/>
            <person name="Cloeckaert A."/>
            <person name="Zygmunt M.S."/>
        </authorList>
    </citation>
    <scope>NUCLEOTIDE SEQUENCE [LARGE SCALE GENOMIC DNA]</scope>
    <source>
        <strain evidence="1 4">LUP23</strain>
    </source>
</reference>
<dbReference type="Proteomes" id="UP000216363">
    <property type="component" value="Unassembled WGS sequence"/>
</dbReference>
<evidence type="ECO:0000313" key="1">
    <source>
        <dbReference type="EMBL" id="KAB2704465.1"/>
    </source>
</evidence>
<reference evidence="2 3" key="1">
    <citation type="submission" date="2017-07" db="EMBL/GenBank/DDBJ databases">
        <title>Draft genome of Ochrobactrum lupini type strain LUP21.</title>
        <authorList>
            <person name="Krzyzanowska D.M."/>
            <person name="Jafra S."/>
        </authorList>
    </citation>
    <scope>NUCLEOTIDE SEQUENCE [LARGE SCALE GENOMIC DNA]</scope>
    <source>
        <strain evidence="2 3">LUP21</strain>
    </source>
</reference>
<keyword evidence="4" id="KW-1185">Reference proteome</keyword>
<gene>
    <name evidence="2" type="ORF">CES86_1692</name>
    <name evidence="1" type="ORF">F9L03_07430</name>
</gene>
<comment type="caution">
    <text evidence="2">The sequence shown here is derived from an EMBL/GenBank/DDBJ whole genome shotgun (WGS) entry which is preliminary data.</text>
</comment>
<dbReference type="Proteomes" id="UP000435957">
    <property type="component" value="Unassembled WGS sequence"/>
</dbReference>
<evidence type="ECO:0000313" key="4">
    <source>
        <dbReference type="Proteomes" id="UP000435957"/>
    </source>
</evidence>
<dbReference type="RefSeq" id="WP_143851077.1">
    <property type="nucleotide sequence ID" value="NZ_JBHEEP010000005.1"/>
</dbReference>
<proteinExistence type="predicted"/>